<gene>
    <name evidence="4" type="ORF">SAMN04487996_111263</name>
</gene>
<keyword evidence="5" id="KW-1185">Reference proteome</keyword>
<dbReference type="OrthoDB" id="1453786at2"/>
<keyword evidence="2" id="KW-1133">Transmembrane helix</keyword>
<dbReference type="EMBL" id="FNAN01000011">
    <property type="protein sequence ID" value="SDF60929.1"/>
    <property type="molecule type" value="Genomic_DNA"/>
</dbReference>
<dbReference type="InterPro" id="IPR022187">
    <property type="entry name" value="Conjug_transposon_TraM"/>
</dbReference>
<feature type="transmembrane region" description="Helical" evidence="2">
    <location>
        <begin position="16"/>
        <end position="35"/>
    </location>
</feature>
<feature type="compositionally biased region" description="Polar residues" evidence="1">
    <location>
        <begin position="224"/>
        <end position="237"/>
    </location>
</feature>
<dbReference type="RefSeq" id="WP_090153631.1">
    <property type="nucleotide sequence ID" value="NZ_FNAN01000011.1"/>
</dbReference>
<dbReference type="NCBIfam" id="TIGR03779">
    <property type="entry name" value="Bac_Flav_CT_M"/>
    <property type="match status" value="1"/>
</dbReference>
<protein>
    <submittedName>
        <fullName evidence="4">Bacteroides conjugative transposon TraM protein</fullName>
    </submittedName>
</protein>
<dbReference type="Proteomes" id="UP000198748">
    <property type="component" value="Unassembled WGS sequence"/>
</dbReference>
<keyword evidence="2" id="KW-0472">Membrane</keyword>
<evidence type="ECO:0000259" key="3">
    <source>
        <dbReference type="Pfam" id="PF12508"/>
    </source>
</evidence>
<feature type="region of interest" description="Disordered" evidence="1">
    <location>
        <begin position="210"/>
        <end position="237"/>
    </location>
</feature>
<evidence type="ECO:0000313" key="4">
    <source>
        <dbReference type="EMBL" id="SDF60929.1"/>
    </source>
</evidence>
<evidence type="ECO:0000313" key="5">
    <source>
        <dbReference type="Proteomes" id="UP000198748"/>
    </source>
</evidence>
<name>A0A1G7MIF4_9BACT</name>
<dbReference type="AlphaFoldDB" id="A0A1G7MIF4"/>
<dbReference type="STRING" id="659014.SAMN04487996_111263"/>
<sequence length="430" mass="46222">MEHLAHSAEFLQKRKFYTYLPLLALPFLTFIYWVLVVKNLNGNNQAASSSIGLQLSLPAANLEKDNGMDKLAFYKKADQDSANWIKQIKRDPYRLQENLTAFDSTGSPLMGLGAPGQNPKNKNIAASGQQTSEAIVHQKLRDLNKALTTSQEPSFERQNANTNDLSPDQPAIAKLEKMMAGIGSQDLAESEDPEMARLDSMLDKLLAIQQPGQNPDQSGPEPQVNKQPALSVTSGRSSDIVSLITPGSNDSAQVVSGQAAQTGFYGLEGEPESKPTEGITAVIENTQEIVTGATVQLRLTRPIFLSSSPAPISGFVYGVASLSGERLKIKISSLRSGEQILPVNLLVYDLDGLEGLYIPGALSRTVTKQALGSQVQGYDLDVGGASMGAQAASAGIQMSKLLLGRKTKLTQVTLRQGYKVLLKDANNINP</sequence>
<dbReference type="Pfam" id="PF12508">
    <property type="entry name" value="Transposon_TraM"/>
    <property type="match status" value="1"/>
</dbReference>
<organism evidence="4 5">
    <name type="scientific">Dyadobacter soli</name>
    <dbReference type="NCBI Taxonomy" id="659014"/>
    <lineage>
        <taxon>Bacteria</taxon>
        <taxon>Pseudomonadati</taxon>
        <taxon>Bacteroidota</taxon>
        <taxon>Cytophagia</taxon>
        <taxon>Cytophagales</taxon>
        <taxon>Spirosomataceae</taxon>
        <taxon>Dyadobacter</taxon>
    </lineage>
</organism>
<feature type="domain" description="Conjugative transposon TraM C-terminal" evidence="3">
    <location>
        <begin position="279"/>
        <end position="423"/>
    </location>
</feature>
<keyword evidence="2" id="KW-0812">Transmembrane</keyword>
<evidence type="ECO:0000256" key="2">
    <source>
        <dbReference type="SAM" id="Phobius"/>
    </source>
</evidence>
<proteinExistence type="predicted"/>
<accession>A0A1G7MIF4</accession>
<dbReference type="InterPro" id="IPR055407">
    <property type="entry name" value="TraM_C"/>
</dbReference>
<reference evidence="5" key="1">
    <citation type="submission" date="2016-10" db="EMBL/GenBank/DDBJ databases">
        <authorList>
            <person name="Varghese N."/>
            <person name="Submissions S."/>
        </authorList>
    </citation>
    <scope>NUCLEOTIDE SEQUENCE [LARGE SCALE GENOMIC DNA]</scope>
    <source>
        <strain evidence="5">DSM 25329</strain>
    </source>
</reference>
<evidence type="ECO:0000256" key="1">
    <source>
        <dbReference type="SAM" id="MobiDB-lite"/>
    </source>
</evidence>